<proteinExistence type="inferred from homology"/>
<dbReference type="GO" id="GO:0005737">
    <property type="term" value="C:cytoplasm"/>
    <property type="evidence" value="ECO:0007669"/>
    <property type="project" value="UniProtKB-SubCell"/>
</dbReference>
<evidence type="ECO:0000256" key="11">
    <source>
        <dbReference type="ARBA" id="ARBA00048823"/>
    </source>
</evidence>
<comment type="catalytic activity">
    <reaction evidence="11 12">
        <text>tRNA(Ser) + L-serine + ATP = L-seryl-tRNA(Ser) + AMP + diphosphate + H(+)</text>
        <dbReference type="Rhea" id="RHEA:12292"/>
        <dbReference type="Rhea" id="RHEA-COMP:9669"/>
        <dbReference type="Rhea" id="RHEA-COMP:9703"/>
        <dbReference type="ChEBI" id="CHEBI:15378"/>
        <dbReference type="ChEBI" id="CHEBI:30616"/>
        <dbReference type="ChEBI" id="CHEBI:33019"/>
        <dbReference type="ChEBI" id="CHEBI:33384"/>
        <dbReference type="ChEBI" id="CHEBI:78442"/>
        <dbReference type="ChEBI" id="CHEBI:78533"/>
        <dbReference type="ChEBI" id="CHEBI:456215"/>
        <dbReference type="EC" id="6.1.1.11"/>
    </reaction>
</comment>
<keyword evidence="4 12" id="KW-0963">Cytoplasm</keyword>
<evidence type="ECO:0000256" key="1">
    <source>
        <dbReference type="ARBA" id="ARBA00004496"/>
    </source>
</evidence>
<dbReference type="HAMAP" id="MF_00176">
    <property type="entry name" value="Ser_tRNA_synth_type1"/>
    <property type="match status" value="1"/>
</dbReference>
<sequence length="419" mass="48251">MIDIKLIRDKPELVKEGIRKKQSSVDTDLILQKDRARKSLLLELEDLRAEQGRASREIAALEGEVKTLRIWEMKELADKIKTKEPELKKIDEEINSLIMQIPNLPLKEVPEGKDESENVVIKKWGEPNRYAFQVKDHLMLGKELDLIDVESASRVSGSRFYYLKREAVFLEFALINYALEILSQEGFIPIVPPVLAREDVLVSMGYLPQLDQEMYKTALDDMRLIATSEHTLGPLHMEEILESDTLPLRYAGFSTCFRREAGSYGKDIKGIFRVHQFDKVEMFTFCHQEDSPKEHDLMLNLEEQIVQGLGLPYQVVLICSGDLGFPAAKKYDIECWLPGQERYRETHSTSNCTDFQSRRLNIRHRVGKNKVEFVHTLNGTAVAIGRMLIAIMENYQQADGSIVVPEVLRKYTGFDRIYR</sequence>
<evidence type="ECO:0000313" key="17">
    <source>
        <dbReference type="EMBL" id="MBT9145009.1"/>
    </source>
</evidence>
<dbReference type="GO" id="GO:0016260">
    <property type="term" value="P:selenocysteine biosynthetic process"/>
    <property type="evidence" value="ECO:0007669"/>
    <property type="project" value="UniProtKB-UniRule"/>
</dbReference>
<dbReference type="InterPro" id="IPR002314">
    <property type="entry name" value="aa-tRNA-synt_IIb"/>
</dbReference>
<dbReference type="SUPFAM" id="SSF55681">
    <property type="entry name" value="Class II aaRS and biotin synthetases"/>
    <property type="match status" value="1"/>
</dbReference>
<keyword evidence="8 12" id="KW-0648">Protein biosynthesis</keyword>
<dbReference type="InterPro" id="IPR015866">
    <property type="entry name" value="Ser-tRNA-synth_1_N"/>
</dbReference>
<dbReference type="PANTHER" id="PTHR43697">
    <property type="entry name" value="SERYL-TRNA SYNTHETASE"/>
    <property type="match status" value="1"/>
</dbReference>
<feature type="site" description="Important for serine binding" evidence="13">
    <location>
        <position position="380"/>
    </location>
</feature>
<dbReference type="PRINTS" id="PR00981">
    <property type="entry name" value="TRNASYNTHSER"/>
</dbReference>
<feature type="binding site" evidence="12">
    <location>
        <position position="380"/>
    </location>
    <ligand>
        <name>L-serine</name>
        <dbReference type="ChEBI" id="CHEBI:33384"/>
    </ligand>
</feature>
<dbReference type="NCBIfam" id="TIGR00414">
    <property type="entry name" value="serS"/>
    <property type="match status" value="1"/>
</dbReference>
<evidence type="ECO:0000256" key="12">
    <source>
        <dbReference type="HAMAP-Rule" id="MF_00176"/>
    </source>
</evidence>
<dbReference type="InterPro" id="IPR002317">
    <property type="entry name" value="Ser-tRNA-ligase_type_1"/>
</dbReference>
<feature type="binding site" evidence="13">
    <location>
        <position position="227"/>
    </location>
    <ligand>
        <name>L-serine</name>
        <dbReference type="ChEBI" id="CHEBI:33384"/>
    </ligand>
</feature>
<comment type="caution">
    <text evidence="17">The sequence shown here is derived from an EMBL/GenBank/DDBJ whole genome shotgun (WGS) entry which is preliminary data.</text>
</comment>
<evidence type="ECO:0000313" key="18">
    <source>
        <dbReference type="Proteomes" id="UP000811545"/>
    </source>
</evidence>
<feature type="coiled-coil region" evidence="15">
    <location>
        <begin position="30"/>
        <end position="64"/>
    </location>
</feature>
<dbReference type="Gene3D" id="3.30.930.10">
    <property type="entry name" value="Bira Bifunctional Protein, Domain 2"/>
    <property type="match status" value="1"/>
</dbReference>
<evidence type="ECO:0000256" key="15">
    <source>
        <dbReference type="SAM" id="Coils"/>
    </source>
</evidence>
<evidence type="ECO:0000256" key="3">
    <source>
        <dbReference type="ARBA" id="ARBA00010728"/>
    </source>
</evidence>
<evidence type="ECO:0000256" key="2">
    <source>
        <dbReference type="ARBA" id="ARBA00005045"/>
    </source>
</evidence>
<dbReference type="PANTHER" id="PTHR43697:SF1">
    <property type="entry name" value="SERINE--TRNA LIGASE"/>
    <property type="match status" value="1"/>
</dbReference>
<dbReference type="InterPro" id="IPR010978">
    <property type="entry name" value="tRNA-bd_arm"/>
</dbReference>
<feature type="binding site" evidence="13">
    <location>
        <position position="378"/>
    </location>
    <ligand>
        <name>L-serine</name>
        <dbReference type="ChEBI" id="CHEBI:33384"/>
    </ligand>
</feature>
<feature type="binding site" evidence="12 14">
    <location>
        <begin position="258"/>
        <end position="260"/>
    </location>
    <ligand>
        <name>ATP</name>
        <dbReference type="ChEBI" id="CHEBI:30616"/>
    </ligand>
</feature>
<comment type="subunit">
    <text evidence="12">Homodimer. The tRNA molecule binds across the dimer.</text>
</comment>
<dbReference type="InterPro" id="IPR042103">
    <property type="entry name" value="SerRS_1_N_sf"/>
</dbReference>
<dbReference type="PROSITE" id="PS50862">
    <property type="entry name" value="AA_TRNA_LIGASE_II"/>
    <property type="match status" value="1"/>
</dbReference>
<dbReference type="AlphaFoldDB" id="A0A9E2BH83"/>
<dbReference type="CDD" id="cd00770">
    <property type="entry name" value="SerRS_core"/>
    <property type="match status" value="1"/>
</dbReference>
<dbReference type="SUPFAM" id="SSF46589">
    <property type="entry name" value="tRNA-binding arm"/>
    <property type="match status" value="1"/>
</dbReference>
<keyword evidence="15" id="KW-0175">Coiled coil</keyword>
<evidence type="ECO:0000256" key="14">
    <source>
        <dbReference type="PIRSR" id="PIRSR001529-2"/>
    </source>
</evidence>
<organism evidence="17 18">
    <name type="scientific">Psychracetigena formicireducens</name>
    <dbReference type="NCBI Taxonomy" id="2986056"/>
    <lineage>
        <taxon>Bacteria</taxon>
        <taxon>Bacillati</taxon>
        <taxon>Candidatus Lithacetigenota</taxon>
        <taxon>Candidatus Psychracetigena</taxon>
    </lineage>
</organism>
<dbReference type="Gene3D" id="1.10.287.40">
    <property type="entry name" value="Serine-tRNA synthetase, tRNA binding domain"/>
    <property type="match status" value="1"/>
</dbReference>
<dbReference type="Pfam" id="PF02403">
    <property type="entry name" value="Seryl_tRNA_N"/>
    <property type="match status" value="1"/>
</dbReference>
<evidence type="ECO:0000256" key="4">
    <source>
        <dbReference type="ARBA" id="ARBA00022490"/>
    </source>
</evidence>
<keyword evidence="5 12" id="KW-0436">Ligase</keyword>
<comment type="function">
    <text evidence="12">Catalyzes the attachment of serine to tRNA(Ser). Is also able to aminoacylate tRNA(Sec) with serine, to form the misacylated tRNA L-seryl-tRNA(Sec), which will be further converted into selenocysteinyl-tRNA(Sec).</text>
</comment>
<feature type="binding site" evidence="12">
    <location>
        <begin position="227"/>
        <end position="229"/>
    </location>
    <ligand>
        <name>L-serine</name>
        <dbReference type="ChEBI" id="CHEBI:33384"/>
    </ligand>
</feature>
<dbReference type="PIRSF" id="PIRSF001529">
    <property type="entry name" value="Ser-tRNA-synth_IIa"/>
    <property type="match status" value="1"/>
</dbReference>
<comment type="domain">
    <text evidence="12">Consists of two distinct domains, a catalytic core and a N-terminal extension that is involved in tRNA binding.</text>
</comment>
<keyword evidence="7 12" id="KW-0067">ATP-binding</keyword>
<feature type="binding site" evidence="13">
    <location>
        <position position="258"/>
    </location>
    <ligand>
        <name>L-serine</name>
        <dbReference type="ChEBI" id="CHEBI:33384"/>
    </ligand>
</feature>
<comment type="pathway">
    <text evidence="2 12">Aminoacyl-tRNA biosynthesis; selenocysteinyl-tRNA(Sec) biosynthesis; L-seryl-tRNA(Sec) from L-serine and tRNA(Sec): step 1/1.</text>
</comment>
<gene>
    <name evidence="17" type="primary">serS_1</name>
    <name evidence="12" type="synonym">serS</name>
    <name evidence="17" type="ORF">DDT42_00873</name>
</gene>
<protein>
    <recommendedName>
        <fullName evidence="12">Serine--tRNA ligase</fullName>
        <ecNumber evidence="12">6.1.1.11</ecNumber>
    </recommendedName>
    <alternativeName>
        <fullName evidence="12">Seryl-tRNA synthetase</fullName>
        <shortName evidence="12">SerRS</shortName>
    </alternativeName>
    <alternativeName>
        <fullName evidence="12">Seryl-tRNA(Ser/Sec) synthetase</fullName>
    </alternativeName>
</protein>
<evidence type="ECO:0000256" key="13">
    <source>
        <dbReference type="PIRSR" id="PIRSR001529-1"/>
    </source>
</evidence>
<evidence type="ECO:0000256" key="8">
    <source>
        <dbReference type="ARBA" id="ARBA00022917"/>
    </source>
</evidence>
<dbReference type="Pfam" id="PF00587">
    <property type="entry name" value="tRNA-synt_2b"/>
    <property type="match status" value="1"/>
</dbReference>
<feature type="binding site" evidence="12 14">
    <location>
        <begin position="345"/>
        <end position="348"/>
    </location>
    <ligand>
        <name>ATP</name>
        <dbReference type="ChEBI" id="CHEBI:30616"/>
    </ligand>
</feature>
<evidence type="ECO:0000256" key="6">
    <source>
        <dbReference type="ARBA" id="ARBA00022741"/>
    </source>
</evidence>
<evidence type="ECO:0000256" key="5">
    <source>
        <dbReference type="ARBA" id="ARBA00022598"/>
    </source>
</evidence>
<dbReference type="EC" id="6.1.1.11" evidence="12"/>
<evidence type="ECO:0000256" key="10">
    <source>
        <dbReference type="ARBA" id="ARBA00047929"/>
    </source>
</evidence>
<dbReference type="InterPro" id="IPR006195">
    <property type="entry name" value="aa-tRNA-synth_II"/>
</dbReference>
<feature type="binding site" evidence="12 13">
    <location>
        <position position="281"/>
    </location>
    <ligand>
        <name>L-serine</name>
        <dbReference type="ChEBI" id="CHEBI:33384"/>
    </ligand>
</feature>
<evidence type="ECO:0000256" key="7">
    <source>
        <dbReference type="ARBA" id="ARBA00022840"/>
    </source>
</evidence>
<dbReference type="EMBL" id="QLTW01000039">
    <property type="protein sequence ID" value="MBT9145009.1"/>
    <property type="molecule type" value="Genomic_DNA"/>
</dbReference>
<feature type="domain" description="Aminoacyl-transfer RNA synthetases class-II family profile" evidence="16">
    <location>
        <begin position="136"/>
        <end position="405"/>
    </location>
</feature>
<evidence type="ECO:0000256" key="9">
    <source>
        <dbReference type="ARBA" id="ARBA00023146"/>
    </source>
</evidence>
<dbReference type="Proteomes" id="UP000811545">
    <property type="component" value="Unassembled WGS sequence"/>
</dbReference>
<dbReference type="GO" id="GO:0004828">
    <property type="term" value="F:serine-tRNA ligase activity"/>
    <property type="evidence" value="ECO:0007669"/>
    <property type="project" value="UniProtKB-UniRule"/>
</dbReference>
<keyword evidence="9 12" id="KW-0030">Aminoacyl-tRNA synthetase</keyword>
<feature type="binding site" evidence="12">
    <location>
        <position position="274"/>
    </location>
    <ligand>
        <name>ATP</name>
        <dbReference type="ChEBI" id="CHEBI:30616"/>
    </ligand>
</feature>
<keyword evidence="6 12" id="KW-0547">Nucleotide-binding</keyword>
<comment type="similarity">
    <text evidence="3 12">Belongs to the class-II aminoacyl-tRNA synthetase family. Type-1 seryl-tRNA synthetase subfamily.</text>
</comment>
<dbReference type="InterPro" id="IPR045864">
    <property type="entry name" value="aa-tRNA-synth_II/BPL/LPL"/>
</dbReference>
<evidence type="ECO:0000259" key="16">
    <source>
        <dbReference type="PROSITE" id="PS50862"/>
    </source>
</evidence>
<comment type="catalytic activity">
    <reaction evidence="10 12">
        <text>tRNA(Sec) + L-serine + ATP = L-seryl-tRNA(Sec) + AMP + diphosphate + H(+)</text>
        <dbReference type="Rhea" id="RHEA:42580"/>
        <dbReference type="Rhea" id="RHEA-COMP:9742"/>
        <dbReference type="Rhea" id="RHEA-COMP:10128"/>
        <dbReference type="ChEBI" id="CHEBI:15378"/>
        <dbReference type="ChEBI" id="CHEBI:30616"/>
        <dbReference type="ChEBI" id="CHEBI:33019"/>
        <dbReference type="ChEBI" id="CHEBI:33384"/>
        <dbReference type="ChEBI" id="CHEBI:78442"/>
        <dbReference type="ChEBI" id="CHEBI:78533"/>
        <dbReference type="ChEBI" id="CHEBI:456215"/>
        <dbReference type="EC" id="6.1.1.11"/>
    </reaction>
</comment>
<dbReference type="GO" id="GO:0005524">
    <property type="term" value="F:ATP binding"/>
    <property type="evidence" value="ECO:0007669"/>
    <property type="project" value="UniProtKB-UniRule"/>
</dbReference>
<dbReference type="GO" id="GO:0006434">
    <property type="term" value="P:seryl-tRNA aminoacylation"/>
    <property type="evidence" value="ECO:0007669"/>
    <property type="project" value="UniProtKB-UniRule"/>
</dbReference>
<reference evidence="17 18" key="1">
    <citation type="journal article" date="2021" name="bioRxiv">
        <title>Unique metabolic strategies in Hadean analogues reveal hints for primordial physiology.</title>
        <authorList>
            <person name="Nobu M.K."/>
            <person name="Nakai R."/>
            <person name="Tamazawa S."/>
            <person name="Mori H."/>
            <person name="Toyoda A."/>
            <person name="Ijiri A."/>
            <person name="Suzuki S."/>
            <person name="Kurokawa K."/>
            <person name="Kamagata Y."/>
            <person name="Tamaki H."/>
        </authorList>
    </citation>
    <scope>NUCLEOTIDE SEQUENCE [LARGE SCALE GENOMIC DNA]</scope>
    <source>
        <strain evidence="17">BS525</strain>
    </source>
</reference>
<name>A0A9E2BH83_PSYF1</name>
<feature type="binding site" evidence="14">
    <location>
        <begin position="274"/>
        <end position="277"/>
    </location>
    <ligand>
        <name>ATP</name>
        <dbReference type="ChEBI" id="CHEBI:30616"/>
    </ligand>
</feature>
<dbReference type="InterPro" id="IPR033729">
    <property type="entry name" value="SerRS_core"/>
</dbReference>
<comment type="subcellular location">
    <subcellularLocation>
        <location evidence="1 12">Cytoplasm</location>
    </subcellularLocation>
</comment>
<accession>A0A9E2BH83</accession>